<sequence>MLVFGSARVDGERRWCVERERRTGGGAAGAVVGIAVEAVDEGVGGKPRKREEENKNKRKTKRKTDKRMHNKEWDDLISR</sequence>
<dbReference type="EMBL" id="BFEA01000370">
    <property type="protein sequence ID" value="GBG81309.1"/>
    <property type="molecule type" value="Genomic_DNA"/>
</dbReference>
<name>A0A388LG82_CHABU</name>
<dbReference type="AlphaFoldDB" id="A0A388LG82"/>
<evidence type="ECO:0000313" key="3">
    <source>
        <dbReference type="Proteomes" id="UP000265515"/>
    </source>
</evidence>
<gene>
    <name evidence="2" type="ORF">CBR_g31984</name>
</gene>
<feature type="compositionally biased region" description="Basic residues" evidence="1">
    <location>
        <begin position="56"/>
        <end position="69"/>
    </location>
</feature>
<protein>
    <submittedName>
        <fullName evidence="2">Uncharacterized protein</fullName>
    </submittedName>
</protein>
<keyword evidence="3" id="KW-1185">Reference proteome</keyword>
<comment type="caution">
    <text evidence="2">The sequence shown here is derived from an EMBL/GenBank/DDBJ whole genome shotgun (WGS) entry which is preliminary data.</text>
</comment>
<proteinExistence type="predicted"/>
<organism evidence="2 3">
    <name type="scientific">Chara braunii</name>
    <name type="common">Braun's stonewort</name>
    <dbReference type="NCBI Taxonomy" id="69332"/>
    <lineage>
        <taxon>Eukaryota</taxon>
        <taxon>Viridiplantae</taxon>
        <taxon>Streptophyta</taxon>
        <taxon>Charophyceae</taxon>
        <taxon>Charales</taxon>
        <taxon>Characeae</taxon>
        <taxon>Chara</taxon>
    </lineage>
</organism>
<accession>A0A388LG82</accession>
<evidence type="ECO:0000256" key="1">
    <source>
        <dbReference type="SAM" id="MobiDB-lite"/>
    </source>
</evidence>
<dbReference type="Gramene" id="GBG81309">
    <property type="protein sequence ID" value="GBG81309"/>
    <property type="gene ID" value="CBR_g31984"/>
</dbReference>
<feature type="compositionally biased region" description="Basic and acidic residues" evidence="1">
    <location>
        <begin position="70"/>
        <end position="79"/>
    </location>
</feature>
<reference evidence="2 3" key="1">
    <citation type="journal article" date="2018" name="Cell">
        <title>The Chara Genome: Secondary Complexity and Implications for Plant Terrestrialization.</title>
        <authorList>
            <person name="Nishiyama T."/>
            <person name="Sakayama H."/>
            <person name="Vries J.D."/>
            <person name="Buschmann H."/>
            <person name="Saint-Marcoux D."/>
            <person name="Ullrich K.K."/>
            <person name="Haas F.B."/>
            <person name="Vanderstraeten L."/>
            <person name="Becker D."/>
            <person name="Lang D."/>
            <person name="Vosolsobe S."/>
            <person name="Rombauts S."/>
            <person name="Wilhelmsson P.K.I."/>
            <person name="Janitza P."/>
            <person name="Kern R."/>
            <person name="Heyl A."/>
            <person name="Rumpler F."/>
            <person name="Villalobos L.I.A.C."/>
            <person name="Clay J.M."/>
            <person name="Skokan R."/>
            <person name="Toyoda A."/>
            <person name="Suzuki Y."/>
            <person name="Kagoshima H."/>
            <person name="Schijlen E."/>
            <person name="Tajeshwar N."/>
            <person name="Catarino B."/>
            <person name="Hetherington A.J."/>
            <person name="Saltykova A."/>
            <person name="Bonnot C."/>
            <person name="Breuninger H."/>
            <person name="Symeonidi A."/>
            <person name="Radhakrishnan G.V."/>
            <person name="Van Nieuwerburgh F."/>
            <person name="Deforce D."/>
            <person name="Chang C."/>
            <person name="Karol K.G."/>
            <person name="Hedrich R."/>
            <person name="Ulvskov P."/>
            <person name="Glockner G."/>
            <person name="Delwiche C.F."/>
            <person name="Petrasek J."/>
            <person name="Van de Peer Y."/>
            <person name="Friml J."/>
            <person name="Beilby M."/>
            <person name="Dolan L."/>
            <person name="Kohara Y."/>
            <person name="Sugano S."/>
            <person name="Fujiyama A."/>
            <person name="Delaux P.-M."/>
            <person name="Quint M."/>
            <person name="TheiBen G."/>
            <person name="Hagemann M."/>
            <person name="Harholt J."/>
            <person name="Dunand C."/>
            <person name="Zachgo S."/>
            <person name="Langdale J."/>
            <person name="Maumus F."/>
            <person name="Straeten D.V.D."/>
            <person name="Gould S.B."/>
            <person name="Rensing S.A."/>
        </authorList>
    </citation>
    <scope>NUCLEOTIDE SEQUENCE [LARGE SCALE GENOMIC DNA]</scope>
    <source>
        <strain evidence="2 3">S276</strain>
    </source>
</reference>
<dbReference type="Proteomes" id="UP000265515">
    <property type="component" value="Unassembled WGS sequence"/>
</dbReference>
<feature type="region of interest" description="Disordered" evidence="1">
    <location>
        <begin position="41"/>
        <end position="79"/>
    </location>
</feature>
<evidence type="ECO:0000313" key="2">
    <source>
        <dbReference type="EMBL" id="GBG81309.1"/>
    </source>
</evidence>